<evidence type="ECO:0000313" key="2">
    <source>
        <dbReference type="EMBL" id="MBF8639440.1"/>
    </source>
</evidence>
<reference evidence="2 5" key="2">
    <citation type="submission" date="2020-10" db="EMBL/GenBank/DDBJ databases">
        <title>Genome sequences of Pseudomonas isolates.</title>
        <authorList>
            <person name="Wessels L."/>
            <person name="Reich F."/>
            <person name="Hammerl J."/>
        </authorList>
    </citation>
    <scope>NUCLEOTIDE SEQUENCE [LARGE SCALE GENOMIC DNA]</scope>
    <source>
        <strain evidence="2 5">20-MO00624-0</strain>
    </source>
</reference>
<dbReference type="GO" id="GO:0006974">
    <property type="term" value="P:DNA damage response"/>
    <property type="evidence" value="ECO:0007669"/>
    <property type="project" value="TreeGrafter"/>
</dbReference>
<dbReference type="PANTHER" id="PTHR34387">
    <property type="entry name" value="SLR1258 PROTEIN"/>
    <property type="match status" value="1"/>
</dbReference>
<dbReference type="Proteomes" id="UP000626180">
    <property type="component" value="Unassembled WGS sequence"/>
</dbReference>
<accession>A0A2X2CN71</accession>
<name>A0A2X2CN71_PSELU</name>
<dbReference type="PANTHER" id="PTHR34387:SF1">
    <property type="entry name" value="PERIPLASMIC IMMUNOGENIC PROTEIN"/>
    <property type="match status" value="1"/>
</dbReference>
<dbReference type="Proteomes" id="UP000250443">
    <property type="component" value="Unassembled WGS sequence"/>
</dbReference>
<reference evidence="3 4" key="1">
    <citation type="submission" date="2018-06" db="EMBL/GenBank/DDBJ databases">
        <authorList>
            <consortium name="Pathogen Informatics"/>
            <person name="Doyle S."/>
        </authorList>
    </citation>
    <scope>NUCLEOTIDE SEQUENCE [LARGE SCALE GENOMIC DNA]</scope>
    <source>
        <strain evidence="3 4">NCTC11842</strain>
    </source>
</reference>
<dbReference type="RefSeq" id="WP_112297888.1">
    <property type="nucleotide sequence ID" value="NZ_CP044086.1"/>
</dbReference>
<dbReference type="AlphaFoldDB" id="A0A2X2CN71"/>
<protein>
    <submittedName>
        <fullName evidence="3">Periplasmic/secreted protein</fullName>
    </submittedName>
    <submittedName>
        <fullName evidence="2">SIMPL domain-containing protein</fullName>
    </submittedName>
</protein>
<evidence type="ECO:0000313" key="4">
    <source>
        <dbReference type="Proteomes" id="UP000250443"/>
    </source>
</evidence>
<dbReference type="EMBL" id="UAUF01000013">
    <property type="protein sequence ID" value="SPZ10092.1"/>
    <property type="molecule type" value="Genomic_DNA"/>
</dbReference>
<dbReference type="InterPro" id="IPR052022">
    <property type="entry name" value="26kDa_periplasmic_antigen"/>
</dbReference>
<keyword evidence="1" id="KW-0732">Signal</keyword>
<proteinExistence type="predicted"/>
<dbReference type="Gene3D" id="3.30.70.2970">
    <property type="entry name" value="Protein of unknown function (DUF541), domain 2"/>
    <property type="match status" value="1"/>
</dbReference>
<gene>
    <name evidence="2" type="ORF">IRZ65_01915</name>
    <name evidence="3" type="ORF">NCTC11842_03678</name>
</gene>
<dbReference type="Pfam" id="PF04402">
    <property type="entry name" value="SIMPL"/>
    <property type="match status" value="1"/>
</dbReference>
<evidence type="ECO:0000256" key="1">
    <source>
        <dbReference type="SAM" id="SignalP"/>
    </source>
</evidence>
<dbReference type="Gene3D" id="3.30.110.170">
    <property type="entry name" value="Protein of unknown function (DUF541), domain 1"/>
    <property type="match status" value="1"/>
</dbReference>
<feature type="chain" id="PRO_5044582316" evidence="1">
    <location>
        <begin position="40"/>
        <end position="249"/>
    </location>
</feature>
<evidence type="ECO:0000313" key="3">
    <source>
        <dbReference type="EMBL" id="SPZ10092.1"/>
    </source>
</evidence>
<dbReference type="InterPro" id="IPR007497">
    <property type="entry name" value="SIMPL/DUF541"/>
</dbReference>
<evidence type="ECO:0000313" key="5">
    <source>
        <dbReference type="Proteomes" id="UP000626180"/>
    </source>
</evidence>
<sequence length="249" mass="26745">MPVFSRLATSPALTKHLSRGMASIMAAGALISVSHAAQAEEPRYNQISLRAEVSQDVPRDRMQVTLYTEQQGNDPAKLAADITKALNEGVEAARKVNGVEISQGGRNSFPLYDDKRQTITAWRERGELHLQSSDFASLSRLTADLLGTLKMGGMTFTVADETRKKSEDALLKEAVNAFKARAQLATDALGGSGYKLVNLNLITNNATGPMPMMRMKTMAYAESAPSQDIEAGTSAVSITADGVIEVQTP</sequence>
<keyword evidence="5" id="KW-1185">Reference proteome</keyword>
<dbReference type="EMBL" id="JADMCD010000001">
    <property type="protein sequence ID" value="MBF8639440.1"/>
    <property type="molecule type" value="Genomic_DNA"/>
</dbReference>
<feature type="signal peptide" evidence="1">
    <location>
        <begin position="1"/>
        <end position="39"/>
    </location>
</feature>
<organism evidence="3 4">
    <name type="scientific">Pseudomonas luteola</name>
    <dbReference type="NCBI Taxonomy" id="47886"/>
    <lineage>
        <taxon>Bacteria</taxon>
        <taxon>Pseudomonadati</taxon>
        <taxon>Pseudomonadota</taxon>
        <taxon>Gammaproteobacteria</taxon>
        <taxon>Pseudomonadales</taxon>
        <taxon>Pseudomonadaceae</taxon>
        <taxon>Pseudomonas</taxon>
    </lineage>
</organism>